<dbReference type="FunFam" id="2.60.120.260:FF:000009">
    <property type="entry name" value="SUN domain-containing protein 1 isoform X1"/>
    <property type="match status" value="1"/>
</dbReference>
<keyword evidence="2" id="KW-1133">Transmembrane helix</keyword>
<comment type="subcellular location">
    <subcellularLocation>
        <location evidence="5">Nucleus inner membrane</location>
        <topology evidence="5">Single-pass type II membrane protein</topology>
    </subcellularLocation>
</comment>
<dbReference type="Gene3D" id="2.60.120.260">
    <property type="entry name" value="Galactose-binding domain-like"/>
    <property type="match status" value="1"/>
</dbReference>
<evidence type="ECO:0000259" key="7">
    <source>
        <dbReference type="PROSITE" id="PS51469"/>
    </source>
</evidence>
<reference evidence="9" key="1">
    <citation type="submission" date="2025-08" db="UniProtKB">
        <authorList>
            <consortium name="RefSeq"/>
        </authorList>
    </citation>
    <scope>IDENTIFICATION</scope>
    <source>
        <strain evidence="9">Wakin</strain>
        <tissue evidence="9">Muscle</tissue>
    </source>
</reference>
<evidence type="ECO:0000256" key="2">
    <source>
        <dbReference type="ARBA" id="ARBA00022989"/>
    </source>
</evidence>
<gene>
    <name evidence="9" type="primary">LOC113111918</name>
</gene>
<feature type="region of interest" description="Disordered" evidence="6">
    <location>
        <begin position="393"/>
        <end position="417"/>
    </location>
</feature>
<feature type="region of interest" description="Disordered" evidence="6">
    <location>
        <begin position="539"/>
        <end position="574"/>
    </location>
</feature>
<keyword evidence="3" id="KW-0175">Coiled coil</keyword>
<evidence type="ECO:0000256" key="1">
    <source>
        <dbReference type="ARBA" id="ARBA00022692"/>
    </source>
</evidence>
<keyword evidence="8" id="KW-1185">Reference proteome</keyword>
<evidence type="ECO:0000256" key="5">
    <source>
        <dbReference type="ARBA" id="ARBA00037816"/>
    </source>
</evidence>
<evidence type="ECO:0000313" key="9">
    <source>
        <dbReference type="RefSeq" id="XP_026132909.1"/>
    </source>
</evidence>
<dbReference type="KEGG" id="caua:113111918"/>
<dbReference type="Proteomes" id="UP000515129">
    <property type="component" value="Chromosome 12"/>
</dbReference>
<dbReference type="RefSeq" id="XP_026132909.1">
    <property type="nucleotide sequence ID" value="XM_026277124.1"/>
</dbReference>
<keyword evidence="1" id="KW-0812">Transmembrane</keyword>
<dbReference type="GeneID" id="113111918"/>
<evidence type="ECO:0000256" key="4">
    <source>
        <dbReference type="ARBA" id="ARBA00023136"/>
    </source>
</evidence>
<dbReference type="OrthoDB" id="342281at2759"/>
<dbReference type="PROSITE" id="PS51469">
    <property type="entry name" value="SUN"/>
    <property type="match status" value="1"/>
</dbReference>
<feature type="region of interest" description="Disordered" evidence="6">
    <location>
        <begin position="174"/>
        <end position="208"/>
    </location>
</feature>
<organism evidence="8 9">
    <name type="scientific">Carassius auratus</name>
    <name type="common">Goldfish</name>
    <dbReference type="NCBI Taxonomy" id="7957"/>
    <lineage>
        <taxon>Eukaryota</taxon>
        <taxon>Metazoa</taxon>
        <taxon>Chordata</taxon>
        <taxon>Craniata</taxon>
        <taxon>Vertebrata</taxon>
        <taxon>Euteleostomi</taxon>
        <taxon>Actinopterygii</taxon>
        <taxon>Neopterygii</taxon>
        <taxon>Teleostei</taxon>
        <taxon>Ostariophysi</taxon>
        <taxon>Cypriniformes</taxon>
        <taxon>Cyprinidae</taxon>
        <taxon>Cyprininae</taxon>
        <taxon>Carassius</taxon>
    </lineage>
</organism>
<dbReference type="Pfam" id="PF07738">
    <property type="entry name" value="Sad1_UNC"/>
    <property type="match status" value="1"/>
</dbReference>
<accession>A0A6P6QH49</accession>
<feature type="domain" description="SUN" evidence="7">
    <location>
        <begin position="727"/>
        <end position="888"/>
    </location>
</feature>
<feature type="region of interest" description="Disordered" evidence="6">
    <location>
        <begin position="76"/>
        <end position="96"/>
    </location>
</feature>
<evidence type="ECO:0000256" key="3">
    <source>
        <dbReference type="ARBA" id="ARBA00023054"/>
    </source>
</evidence>
<dbReference type="GO" id="GO:0005637">
    <property type="term" value="C:nuclear inner membrane"/>
    <property type="evidence" value="ECO:0007669"/>
    <property type="project" value="UniProtKB-SubCell"/>
</dbReference>
<protein>
    <submittedName>
        <fullName evidence="9">SUN domain-containing protein 1-like isoform X1</fullName>
    </submittedName>
</protein>
<evidence type="ECO:0000256" key="6">
    <source>
        <dbReference type="SAM" id="MobiDB-lite"/>
    </source>
</evidence>
<evidence type="ECO:0000313" key="8">
    <source>
        <dbReference type="Proteomes" id="UP000515129"/>
    </source>
</evidence>
<feature type="compositionally biased region" description="Polar residues" evidence="6">
    <location>
        <begin position="182"/>
        <end position="192"/>
    </location>
</feature>
<dbReference type="InterPro" id="IPR012919">
    <property type="entry name" value="SUN_dom"/>
</dbReference>
<proteinExistence type="predicted"/>
<dbReference type="PANTHER" id="PTHR12911">
    <property type="entry name" value="SAD1/UNC-84-LIKE PROTEIN-RELATED"/>
    <property type="match status" value="1"/>
</dbReference>
<dbReference type="GO" id="GO:0034993">
    <property type="term" value="C:meiotic nuclear membrane microtubule tethering complex"/>
    <property type="evidence" value="ECO:0007669"/>
    <property type="project" value="TreeGrafter"/>
</dbReference>
<name>A0A6P6QH49_CARAU</name>
<feature type="compositionally biased region" description="Polar residues" evidence="6">
    <location>
        <begin position="86"/>
        <end position="96"/>
    </location>
</feature>
<keyword evidence="4" id="KW-0472">Membrane</keyword>
<dbReference type="InterPro" id="IPR045119">
    <property type="entry name" value="SUN1-5"/>
</dbReference>
<sequence length="895" mass="100213">MTSDDTWDLESWGWTLLSSYSSEQDFERELWFGPIYKSPRMSRRSLRLHTNPSHYGDDSLLDSSLNHSASFSRDQTLKSRRAHHSVSGTPQIVQTPRSASTSILQAHNSTLNSCAPSNASLLSSFLEESSIQEHTLVDSFWGLDEDCDVKDQTIIAHYSTVEAKTQTSTAQNGYISKDFPSASPSKNNSSLHDATGHQGPPSTASFPNTTLYCRDKNRKYKPGVLGILSETCLHNRKRIAAFVVYICRLLMQMALLKGLLSSVLQWCVRVCKGIACSTATVLRKTLQSVQQKRATNGCANGGKEKYFSSMSVKEVVMQKERPKISSVLWKTTSGSFLWLGDFFSKCLPMFSKVLFLVPFLLFLALCYWGPSGLLAMLPSANVTVWSDASYVTPPSTSMGDSEERQTPPDTHTQRPSVLSLSSVEVERLMRLEDNLSQLWDRVTGGLLRQEEQHTEVLSLYNTLRSELHTERLTDRESLGKWIGDLLEERFSRLKGEVQKEAKYTQQHQEKHAEERQSENTRLAEAEALLQTLARKTEELQKKQEPAFRNIPEAEAPTPEPRSEEAESNSSDDLLAEVRRLEDTLERIRDDVQGLMGCREKCEQLDSLSVSVSEQVEKEIRSLFYGSDKAEELELPESLLQWLSDHFVSTTELQASLSALESSILGNLSLQVEEGQSPSKETITQTVRQATGEAGLSEEHVQLIVNNAIKLYSEDRTGLVDYALESGGGSIISTRCSESFDTKTALLSLFGLPLWYFSQSPRVVIQPDVHPGNCWAFKGSQGDLVVGLSMKIVPTAFSLDHMPKSLSPTGNISSAPREFSVYGLDDEQQEEGQLLGQFVYDEDGDALQTFFVSEEVPRAFQIIEMKVLSNWGHPEYTCVYRFRVHGKLVDEELTSS</sequence>
<dbReference type="GO" id="GO:0043495">
    <property type="term" value="F:protein-membrane adaptor activity"/>
    <property type="evidence" value="ECO:0007669"/>
    <property type="project" value="TreeGrafter"/>
</dbReference>
<dbReference type="PANTHER" id="PTHR12911:SF23">
    <property type="entry name" value="SUN DOMAIN-CONTAINING PROTEIN 1"/>
    <property type="match status" value="1"/>
</dbReference>
<feature type="region of interest" description="Disordered" evidence="6">
    <location>
        <begin position="500"/>
        <end position="520"/>
    </location>
</feature>
<dbReference type="AlphaFoldDB" id="A0A6P6QH49"/>